<dbReference type="GO" id="GO:0099518">
    <property type="term" value="P:vesicle cytoskeletal trafficking"/>
    <property type="evidence" value="ECO:0000318"/>
    <property type="project" value="GO_Central"/>
</dbReference>
<evidence type="ECO:0000313" key="2">
    <source>
        <dbReference type="EnsemblMetazoa" id="HelroP91677"/>
    </source>
</evidence>
<dbReference type="Pfam" id="PF14938">
    <property type="entry name" value="SNAP"/>
    <property type="match status" value="1"/>
</dbReference>
<protein>
    <recommendedName>
        <fullName evidence="4">Factor VIII intron 22 protein</fullName>
    </recommendedName>
</protein>
<dbReference type="Proteomes" id="UP000015101">
    <property type="component" value="Unassembled WGS sequence"/>
</dbReference>
<reference evidence="1 3" key="2">
    <citation type="journal article" date="2013" name="Nature">
        <title>Insights into bilaterian evolution from three spiralian genomes.</title>
        <authorList>
            <person name="Simakov O."/>
            <person name="Marletaz F."/>
            <person name="Cho S.J."/>
            <person name="Edsinger-Gonzales E."/>
            <person name="Havlak P."/>
            <person name="Hellsten U."/>
            <person name="Kuo D.H."/>
            <person name="Larsson T."/>
            <person name="Lv J."/>
            <person name="Arendt D."/>
            <person name="Savage R."/>
            <person name="Osoegawa K."/>
            <person name="de Jong P."/>
            <person name="Grimwood J."/>
            <person name="Chapman J.A."/>
            <person name="Shapiro H."/>
            <person name="Aerts A."/>
            <person name="Otillar R.P."/>
            <person name="Terry A.Y."/>
            <person name="Boore J.L."/>
            <person name="Grigoriev I.V."/>
            <person name="Lindberg D.R."/>
            <person name="Seaver E.C."/>
            <person name="Weisblat D.A."/>
            <person name="Putnam N.H."/>
            <person name="Rokhsar D.S."/>
        </authorList>
    </citation>
    <scope>NUCLEOTIDE SEQUENCE</scope>
</reference>
<sequence>MEKDIDVLQQYKNIANKLKKKFLKKPNVSEGSGQFGSLARQMKSEDSPHYAGLCFLAQARCEHTLGNWCTESHALLEAARSFMLAEKDIQETMGPSFYEHLNAGINCYSHAIRVYLENNQYILAASICMEGLNKSGQSIQHYQRAVELLQPHPLECLDAMEALATVKLNTKDYDGALSTYTEMYYLALEKGPRCFGGTGFERAVADILATCEVNRLLLLLLLQPTPQRTRPEHAKLLEKY</sequence>
<dbReference type="Gene3D" id="1.25.40.10">
    <property type="entry name" value="Tetratricopeptide repeat domain"/>
    <property type="match status" value="1"/>
</dbReference>
<dbReference type="InParanoid" id="T1G876"/>
<dbReference type="STRING" id="6412.T1G876"/>
<keyword evidence="3" id="KW-1185">Reference proteome</keyword>
<dbReference type="RefSeq" id="XP_009010764.1">
    <property type="nucleotide sequence ID" value="XM_009012516.1"/>
</dbReference>
<dbReference type="FunCoup" id="T1G876">
    <property type="interactions" value="101"/>
</dbReference>
<evidence type="ECO:0008006" key="4">
    <source>
        <dbReference type="Google" id="ProtNLM"/>
    </source>
</evidence>
<proteinExistence type="predicted"/>
<evidence type="ECO:0000313" key="1">
    <source>
        <dbReference type="EMBL" id="ESO11169.1"/>
    </source>
</evidence>
<organism evidence="2 3">
    <name type="scientific">Helobdella robusta</name>
    <name type="common">Californian leech</name>
    <dbReference type="NCBI Taxonomy" id="6412"/>
    <lineage>
        <taxon>Eukaryota</taxon>
        <taxon>Metazoa</taxon>
        <taxon>Spiralia</taxon>
        <taxon>Lophotrochozoa</taxon>
        <taxon>Annelida</taxon>
        <taxon>Clitellata</taxon>
        <taxon>Hirudinea</taxon>
        <taxon>Rhynchobdellida</taxon>
        <taxon>Glossiphoniidae</taxon>
        <taxon>Helobdella</taxon>
    </lineage>
</organism>
<dbReference type="HOGENOM" id="CLU_076185_0_0_1"/>
<dbReference type="eggNOG" id="ENOG502QQQW">
    <property type="taxonomic scope" value="Eukaryota"/>
</dbReference>
<dbReference type="EMBL" id="AMQM01008802">
    <property type="status" value="NOT_ANNOTATED_CDS"/>
    <property type="molecule type" value="Genomic_DNA"/>
</dbReference>
<dbReference type="CTD" id="20217273"/>
<dbReference type="OMA" id="ELWQYAG"/>
<reference evidence="2" key="3">
    <citation type="submission" date="2015-06" db="UniProtKB">
        <authorList>
            <consortium name="EnsemblMetazoa"/>
        </authorList>
    </citation>
    <scope>IDENTIFICATION</scope>
</reference>
<dbReference type="SUPFAM" id="SSF48452">
    <property type="entry name" value="TPR-like"/>
    <property type="match status" value="1"/>
</dbReference>
<dbReference type="InterPro" id="IPR039494">
    <property type="entry name" value="F8A"/>
</dbReference>
<reference evidence="3" key="1">
    <citation type="submission" date="2012-12" db="EMBL/GenBank/DDBJ databases">
        <authorList>
            <person name="Hellsten U."/>
            <person name="Grimwood J."/>
            <person name="Chapman J.A."/>
            <person name="Shapiro H."/>
            <person name="Aerts A."/>
            <person name="Otillar R.P."/>
            <person name="Terry A.Y."/>
            <person name="Boore J.L."/>
            <person name="Simakov O."/>
            <person name="Marletaz F."/>
            <person name="Cho S.-J."/>
            <person name="Edsinger-Gonzales E."/>
            <person name="Havlak P."/>
            <person name="Kuo D.-H."/>
            <person name="Larsson T."/>
            <person name="Lv J."/>
            <person name="Arendt D."/>
            <person name="Savage R."/>
            <person name="Osoegawa K."/>
            <person name="de Jong P."/>
            <person name="Lindberg D.R."/>
            <person name="Seaver E.C."/>
            <person name="Weisblat D.A."/>
            <person name="Putnam N.H."/>
            <person name="Grigoriev I.V."/>
            <person name="Rokhsar D.S."/>
        </authorList>
    </citation>
    <scope>NUCLEOTIDE SEQUENCE</scope>
</reference>
<evidence type="ECO:0000313" key="3">
    <source>
        <dbReference type="Proteomes" id="UP000015101"/>
    </source>
</evidence>
<dbReference type="GeneID" id="20217273"/>
<dbReference type="GO" id="GO:0005769">
    <property type="term" value="C:early endosome"/>
    <property type="evidence" value="ECO:0000318"/>
    <property type="project" value="GO_Central"/>
</dbReference>
<dbReference type="EMBL" id="KB095851">
    <property type="protein sequence ID" value="ESO11169.1"/>
    <property type="molecule type" value="Genomic_DNA"/>
</dbReference>
<dbReference type="InterPro" id="IPR011990">
    <property type="entry name" value="TPR-like_helical_dom_sf"/>
</dbReference>
<dbReference type="AlphaFoldDB" id="T1G876"/>
<name>T1G876_HELRO</name>
<dbReference type="PANTHER" id="PTHR16797">
    <property type="entry name" value="FACTOR VIII-ASSOCIATED GENE 1"/>
    <property type="match status" value="1"/>
</dbReference>
<dbReference type="OrthoDB" id="10249246at2759"/>
<accession>T1G876</accession>
<dbReference type="KEGG" id="hro:HELRODRAFT_91677"/>
<dbReference type="EnsemblMetazoa" id="HelroT91677">
    <property type="protein sequence ID" value="HelroP91677"/>
    <property type="gene ID" value="HelroG91677"/>
</dbReference>
<gene>
    <name evidence="2" type="primary">20217273</name>
    <name evidence="1" type="ORF">HELRODRAFT_91677</name>
</gene>
<dbReference type="PANTHER" id="PTHR16797:SF4">
    <property type="entry name" value="40-KDA HUNTINGTIN-ASSOCIATED PROTEIN"/>
    <property type="match status" value="1"/>
</dbReference>